<dbReference type="AlphaFoldDB" id="A0A0N0S108"/>
<evidence type="ECO:0000313" key="2">
    <source>
        <dbReference type="Proteomes" id="UP000037712"/>
    </source>
</evidence>
<comment type="caution">
    <text evidence="1">The sequence shown here is derived from an EMBL/GenBank/DDBJ whole genome shotgun (WGS) entry which is preliminary data.</text>
</comment>
<reference evidence="1 2" key="1">
    <citation type="journal article" date="2015" name="Genome Announc.">
        <title>Draft Genome Sequence of Rhodococcus rhodochrous Strain KG-21, a Soil Isolate from Oil Fields of Krishna-Godavari Basin, India.</title>
        <authorList>
            <person name="Dawar C."/>
            <person name="Aggarwal R.K."/>
        </authorList>
    </citation>
    <scope>NUCLEOTIDE SEQUENCE [LARGE SCALE GENOMIC DNA]</scope>
    <source>
        <strain evidence="1 2">KG-21</strain>
    </source>
</reference>
<protein>
    <recommendedName>
        <fullName evidence="3">SCP2 domain-containing protein</fullName>
    </recommendedName>
</protein>
<organism evidence="1 2">
    <name type="scientific">Rhodococcus rhodochrous KG-21</name>
    <dbReference type="NCBI Taxonomy" id="1441923"/>
    <lineage>
        <taxon>Bacteria</taxon>
        <taxon>Bacillati</taxon>
        <taxon>Actinomycetota</taxon>
        <taxon>Actinomycetes</taxon>
        <taxon>Mycobacteriales</taxon>
        <taxon>Nocardiaceae</taxon>
        <taxon>Rhodococcus</taxon>
    </lineage>
</organism>
<evidence type="ECO:0000313" key="1">
    <source>
        <dbReference type="EMBL" id="KOS56927.1"/>
    </source>
</evidence>
<dbReference type="EMBL" id="AZYO01000011">
    <property type="protein sequence ID" value="KOS56927.1"/>
    <property type="molecule type" value="Genomic_DNA"/>
</dbReference>
<sequence length="223" mass="22731">MTETTIGPATRGAEAVGGIDIRIEDDASPIVRLIVRTITDSVRGDSADSAMTAVEGTVAVRSHATPQAATISISDGTVVVSSGVLVEPDLTLTVDLNARFALVGEPAVTVDDALAAAALTLLSPPLPDWRVAAEKFWATARSVPGIPDVLVAIADGPEGSAQLVVGEGETHYVIAGPPELLAGIFSGADDLIAALSTGLIGVRGTLSQLSVLVAASWKVRYDV</sequence>
<gene>
    <name evidence="1" type="ORF">Z051_07010</name>
</gene>
<proteinExistence type="predicted"/>
<evidence type="ECO:0008006" key="3">
    <source>
        <dbReference type="Google" id="ProtNLM"/>
    </source>
</evidence>
<reference evidence="2" key="2">
    <citation type="submission" date="2015-01" db="EMBL/GenBank/DDBJ databases">
        <title>Draft genome sequence of potential hydrocarbon metabolising strain of Rhodococcus rhodochrous.</title>
        <authorList>
            <person name="Aggarwal R.K."/>
            <person name="Dawar C."/>
        </authorList>
    </citation>
    <scope>NUCLEOTIDE SEQUENCE [LARGE SCALE GENOMIC DNA]</scope>
    <source>
        <strain evidence="2">KG-21</strain>
    </source>
</reference>
<dbReference type="Proteomes" id="UP000037712">
    <property type="component" value="Unassembled WGS sequence"/>
</dbReference>
<dbReference type="PATRIC" id="fig|1441923.3.peg.1548"/>
<dbReference type="RefSeq" id="WP_054371983.1">
    <property type="nucleotide sequence ID" value="NZ_AZYO01000011.1"/>
</dbReference>
<name>A0A0N0S108_RHORH</name>
<accession>A0A0N0S108</accession>